<keyword evidence="4" id="KW-0378">Hydrolase</keyword>
<dbReference type="PANTHER" id="PTHR43037">
    <property type="entry name" value="UNNAMED PRODUCT-RELATED"/>
    <property type="match status" value="1"/>
</dbReference>
<dbReference type="PANTHER" id="PTHR43037:SF4">
    <property type="entry name" value="PEPTIDASE S9 PROLYL OLIGOPEPTIDASE CATALYTIC DOMAIN-CONTAINING PROTEIN"/>
    <property type="match status" value="1"/>
</dbReference>
<proteinExistence type="predicted"/>
<sequence length="277" mass="30094">MTLHGSGFILALAVSGVMSSTAINAAETVDVAFSARLDGSEQRYVIVMPDGFQPTAQVSVLIALHGHGSDRWQFVKNGRDECRAARDAAAKRRMIFVSPDYRGTTSWMGPTAEADLVQIIEDLRRQFRVGKLVISGGSMGGTAALTFASLHPDLIDGVVSMNGTANLVEYNGFPDAISASFGGSKQDRPDEYRKRSAELAAEKLTMPISVTTGGRDTIVPPDSVLRLARQLREKNRAVRLIHKPEGEHATNYADAAEAFDFVLDRVLDAKERTQKPF</sequence>
<reference evidence="4" key="1">
    <citation type="submission" date="2024-05" db="EMBL/GenBank/DDBJ databases">
        <title>Planctomycetes of the genus Singulisphaera possess chitinolytic capabilities.</title>
        <authorList>
            <person name="Ivanova A."/>
        </authorList>
    </citation>
    <scope>NUCLEOTIDE SEQUENCE</scope>
    <source>
        <strain evidence="4">Ch08T</strain>
    </source>
</reference>
<evidence type="ECO:0000256" key="2">
    <source>
        <dbReference type="SAM" id="SignalP"/>
    </source>
</evidence>
<dbReference type="GO" id="GO:0006508">
    <property type="term" value="P:proteolysis"/>
    <property type="evidence" value="ECO:0007669"/>
    <property type="project" value="InterPro"/>
</dbReference>
<dbReference type="SUPFAM" id="SSF53474">
    <property type="entry name" value="alpha/beta-Hydrolases"/>
    <property type="match status" value="1"/>
</dbReference>
<name>A0AAU7C8N5_9BACT</name>
<dbReference type="EMBL" id="CP155447">
    <property type="protein sequence ID" value="XBH01526.1"/>
    <property type="molecule type" value="Genomic_DNA"/>
</dbReference>
<dbReference type="RefSeq" id="WP_406694265.1">
    <property type="nucleotide sequence ID" value="NZ_CP155447.1"/>
</dbReference>
<evidence type="ECO:0000259" key="3">
    <source>
        <dbReference type="Pfam" id="PF00326"/>
    </source>
</evidence>
<dbReference type="AlphaFoldDB" id="A0AAU7C8N5"/>
<dbReference type="GO" id="GO:0008236">
    <property type="term" value="F:serine-type peptidase activity"/>
    <property type="evidence" value="ECO:0007669"/>
    <property type="project" value="InterPro"/>
</dbReference>
<feature type="chain" id="PRO_5043605008" evidence="2">
    <location>
        <begin position="26"/>
        <end position="277"/>
    </location>
</feature>
<keyword evidence="1 2" id="KW-0732">Signal</keyword>
<evidence type="ECO:0000256" key="1">
    <source>
        <dbReference type="ARBA" id="ARBA00022729"/>
    </source>
</evidence>
<feature type="domain" description="Peptidase S9 prolyl oligopeptidase catalytic" evidence="3">
    <location>
        <begin position="113"/>
        <end position="253"/>
    </location>
</feature>
<accession>A0AAU7C8N5</accession>
<organism evidence="4">
    <name type="scientific">Singulisphaera sp. Ch08</name>
    <dbReference type="NCBI Taxonomy" id="3120278"/>
    <lineage>
        <taxon>Bacteria</taxon>
        <taxon>Pseudomonadati</taxon>
        <taxon>Planctomycetota</taxon>
        <taxon>Planctomycetia</taxon>
        <taxon>Isosphaerales</taxon>
        <taxon>Isosphaeraceae</taxon>
        <taxon>Singulisphaera</taxon>
    </lineage>
</organism>
<dbReference type="Gene3D" id="3.40.50.1820">
    <property type="entry name" value="alpha/beta hydrolase"/>
    <property type="match status" value="1"/>
</dbReference>
<protein>
    <submittedName>
        <fullName evidence="4">Alpha/beta fold hydrolase</fullName>
    </submittedName>
</protein>
<gene>
    <name evidence="4" type="ORF">V5E97_24615</name>
</gene>
<dbReference type="InterPro" id="IPR050955">
    <property type="entry name" value="Plant_Biomass_Hydrol_Est"/>
</dbReference>
<feature type="signal peptide" evidence="2">
    <location>
        <begin position="1"/>
        <end position="25"/>
    </location>
</feature>
<dbReference type="InterPro" id="IPR001375">
    <property type="entry name" value="Peptidase_S9_cat"/>
</dbReference>
<dbReference type="Pfam" id="PF00326">
    <property type="entry name" value="Peptidase_S9"/>
    <property type="match status" value="1"/>
</dbReference>
<dbReference type="InterPro" id="IPR029058">
    <property type="entry name" value="AB_hydrolase_fold"/>
</dbReference>
<evidence type="ECO:0000313" key="4">
    <source>
        <dbReference type="EMBL" id="XBH01526.1"/>
    </source>
</evidence>